<dbReference type="Pfam" id="PF07617">
    <property type="entry name" value="DUF1579"/>
    <property type="match status" value="1"/>
</dbReference>
<dbReference type="EMBL" id="FNEW01000001">
    <property type="protein sequence ID" value="SDJ47641.1"/>
    <property type="molecule type" value="Genomic_DNA"/>
</dbReference>
<dbReference type="GeneID" id="1132892"/>
<name>A0A7Y0SZJ5_9HYPH</name>
<evidence type="ECO:0000313" key="2">
    <source>
        <dbReference type="Proteomes" id="UP000198917"/>
    </source>
</evidence>
<sequence length="164" mass="18134">MEIPTAKPQKEHEFLNRIVGDWIMTASSGHEAYDPNDPEQVFIEKVRSIGGLWIIGEGTGKMPDGTSMTAVITVGFDPAKGNFVGTWVGSMMTNLWVYKGWLEEDGKTLTLEAEGPAFDGSGDTATYHDVLVLHDDNHRSFSGSVKQPDGTFKTFMTSEFRRKT</sequence>
<dbReference type="OMA" id="WTETVRS"/>
<dbReference type="RefSeq" id="WP_010971199.1">
    <property type="nucleotide sequence ID" value="NZ_CAKKLR010000008.1"/>
</dbReference>
<proteinExistence type="predicted"/>
<reference evidence="1 2" key="1">
    <citation type="submission" date="2016-10" db="EMBL/GenBank/DDBJ databases">
        <authorList>
            <person name="Varghese N."/>
            <person name="Submissions S."/>
        </authorList>
    </citation>
    <scope>NUCLEOTIDE SEQUENCE [LARGE SCALE GENOMIC DNA]</scope>
    <source>
        <strain evidence="1 2">PDC82</strain>
    </source>
</reference>
<dbReference type="Proteomes" id="UP000198917">
    <property type="component" value="Unassembled WGS sequence"/>
</dbReference>
<protein>
    <submittedName>
        <fullName evidence="1">Uncharacterized protein</fullName>
    </submittedName>
</protein>
<dbReference type="AlphaFoldDB" id="A0A7Y0SZJ5"/>
<accession>A0A7Y0SZJ5</accession>
<gene>
    <name evidence="1" type="ORF">SAMN05428983_1842</name>
</gene>
<dbReference type="InterPro" id="IPR011473">
    <property type="entry name" value="DUF1579"/>
</dbReference>
<comment type="caution">
    <text evidence="1">The sequence shown here is derived from an EMBL/GenBank/DDBJ whole genome shotgun (WGS) entry which is preliminary data.</text>
</comment>
<evidence type="ECO:0000313" key="1">
    <source>
        <dbReference type="EMBL" id="SDJ47641.1"/>
    </source>
</evidence>
<organism evidence="1 2">
    <name type="scientific">Agrobacterium fabrum</name>
    <dbReference type="NCBI Taxonomy" id="1176649"/>
    <lineage>
        <taxon>Bacteria</taxon>
        <taxon>Pseudomonadati</taxon>
        <taxon>Pseudomonadota</taxon>
        <taxon>Alphaproteobacteria</taxon>
        <taxon>Hyphomicrobiales</taxon>
        <taxon>Rhizobiaceae</taxon>
        <taxon>Rhizobium/Agrobacterium group</taxon>
        <taxon>Agrobacterium</taxon>
        <taxon>Agrobacterium tumefaciens complex</taxon>
    </lineage>
</organism>